<proteinExistence type="predicted"/>
<dbReference type="EMBL" id="CAXHTA020000017">
    <property type="protein sequence ID" value="CAL5227449.1"/>
    <property type="molecule type" value="Genomic_DNA"/>
</dbReference>
<dbReference type="PROSITE" id="PS51186">
    <property type="entry name" value="GNAT"/>
    <property type="match status" value="1"/>
</dbReference>
<evidence type="ECO:0000259" key="1">
    <source>
        <dbReference type="PROSITE" id="PS51186"/>
    </source>
</evidence>
<gene>
    <name evidence="2" type="primary">g10415</name>
    <name evidence="2" type="ORF">VP750_LOCUS9355</name>
</gene>
<organism evidence="2 3">
    <name type="scientific">Coccomyxa viridis</name>
    <dbReference type="NCBI Taxonomy" id="1274662"/>
    <lineage>
        <taxon>Eukaryota</taxon>
        <taxon>Viridiplantae</taxon>
        <taxon>Chlorophyta</taxon>
        <taxon>core chlorophytes</taxon>
        <taxon>Trebouxiophyceae</taxon>
        <taxon>Trebouxiophyceae incertae sedis</taxon>
        <taxon>Coccomyxaceae</taxon>
        <taxon>Coccomyxa</taxon>
    </lineage>
</organism>
<sequence>MEIKEAESDADVARCLAAMSELRTHFKEDSSNFVQRVQQQRERGYHLVYLEDQGSIQAVAGYRIRDSLERATPRDMYVADLVSMPTARSKGYGYHIFSFLEETAKKAGCARLLLESNIERERAHKFYVNQGLTKTAYRFAKDL</sequence>
<protein>
    <submittedName>
        <fullName evidence="2">G10415 protein</fullName>
    </submittedName>
</protein>
<reference evidence="2 3" key="1">
    <citation type="submission" date="2024-06" db="EMBL/GenBank/DDBJ databases">
        <authorList>
            <person name="Kraege A."/>
            <person name="Thomma B."/>
        </authorList>
    </citation>
    <scope>NUCLEOTIDE SEQUENCE [LARGE SCALE GENOMIC DNA]</scope>
</reference>
<dbReference type="SUPFAM" id="SSF55729">
    <property type="entry name" value="Acyl-CoA N-acyltransferases (Nat)"/>
    <property type="match status" value="1"/>
</dbReference>
<dbReference type="Pfam" id="PF00583">
    <property type="entry name" value="Acetyltransf_1"/>
    <property type="match status" value="1"/>
</dbReference>
<evidence type="ECO:0000313" key="2">
    <source>
        <dbReference type="EMBL" id="CAL5227449.1"/>
    </source>
</evidence>
<dbReference type="Proteomes" id="UP001497392">
    <property type="component" value="Unassembled WGS sequence"/>
</dbReference>
<accession>A0ABP1G5M8</accession>
<name>A0ABP1G5M8_9CHLO</name>
<dbReference type="InterPro" id="IPR000182">
    <property type="entry name" value="GNAT_dom"/>
</dbReference>
<keyword evidence="3" id="KW-1185">Reference proteome</keyword>
<dbReference type="InterPro" id="IPR016181">
    <property type="entry name" value="Acyl_CoA_acyltransferase"/>
</dbReference>
<evidence type="ECO:0000313" key="3">
    <source>
        <dbReference type="Proteomes" id="UP001497392"/>
    </source>
</evidence>
<dbReference type="Gene3D" id="3.40.630.30">
    <property type="match status" value="1"/>
</dbReference>
<feature type="domain" description="N-acetyltransferase" evidence="1">
    <location>
        <begin position="1"/>
        <end position="143"/>
    </location>
</feature>
<comment type="caution">
    <text evidence="2">The sequence shown here is derived from an EMBL/GenBank/DDBJ whole genome shotgun (WGS) entry which is preliminary data.</text>
</comment>